<feature type="transmembrane region" description="Helical" evidence="1">
    <location>
        <begin position="31"/>
        <end position="52"/>
    </location>
</feature>
<gene>
    <name evidence="2" type="ORF">DWB61_17190</name>
</gene>
<feature type="transmembrane region" description="Helical" evidence="1">
    <location>
        <begin position="272"/>
        <end position="291"/>
    </location>
</feature>
<feature type="transmembrane region" description="Helical" evidence="1">
    <location>
        <begin position="73"/>
        <end position="91"/>
    </location>
</feature>
<keyword evidence="1" id="KW-0812">Transmembrane</keyword>
<organism evidence="2 3">
    <name type="scientific">Ancylomarina euxinus</name>
    <dbReference type="NCBI Taxonomy" id="2283627"/>
    <lineage>
        <taxon>Bacteria</taxon>
        <taxon>Pseudomonadati</taxon>
        <taxon>Bacteroidota</taxon>
        <taxon>Bacteroidia</taxon>
        <taxon>Marinilabiliales</taxon>
        <taxon>Marinifilaceae</taxon>
        <taxon>Ancylomarina</taxon>
    </lineage>
</organism>
<accession>A0A425XWJ8</accession>
<comment type="caution">
    <text evidence="2">The sequence shown here is derived from an EMBL/GenBank/DDBJ whole genome shotgun (WGS) entry which is preliminary data.</text>
</comment>
<feature type="transmembrane region" description="Helical" evidence="1">
    <location>
        <begin position="198"/>
        <end position="221"/>
    </location>
</feature>
<feature type="transmembrane region" description="Helical" evidence="1">
    <location>
        <begin position="97"/>
        <end position="115"/>
    </location>
</feature>
<dbReference type="OrthoDB" id="1438215at2"/>
<evidence type="ECO:0000313" key="2">
    <source>
        <dbReference type="EMBL" id="RRG19015.1"/>
    </source>
</evidence>
<dbReference type="RefSeq" id="WP_125032139.1">
    <property type="nucleotide sequence ID" value="NZ_JAPXVP010000027.1"/>
</dbReference>
<sequence length="353" mass="41481">MPEDLHWINNTIPFIYLSTVAIVMLKTKWYYNLSILFYPFLMIFWFIPKSVLNKGKIYLLSGYANLIFTRIKKYKSTFIHMILVSGTILLLSTTDYLYVKIFSMVYFAFIYYKIVIRYVKQSFQPAQIFGADIDKTLDQLIESPEQSYKMIKSFEENKEDEKLPEDERNFKRIKRLIIANSIVEFLGTNLTSFKGKRAFVVSWIYQLVGFVFITFTFYTFLNFQLYHTFPESFNVTGIPHFFDFIYYTIKTVTFGNIESIVPVGIIARVIEMLSFLTVGVFILIIVTSVIFSMRQDKINANIQKATQVCLAQNKYLVQHIQERYNVDINTVLNEASSIKESVENIRKTIERLL</sequence>
<dbReference type="AlphaFoldDB" id="A0A425XWJ8"/>
<feature type="transmembrane region" description="Helical" evidence="1">
    <location>
        <begin position="7"/>
        <end position="25"/>
    </location>
</feature>
<proteinExistence type="predicted"/>
<keyword evidence="1" id="KW-0472">Membrane</keyword>
<dbReference type="Proteomes" id="UP000285794">
    <property type="component" value="Unassembled WGS sequence"/>
</dbReference>
<evidence type="ECO:0000256" key="1">
    <source>
        <dbReference type="SAM" id="Phobius"/>
    </source>
</evidence>
<name>A0A425XWJ8_9BACT</name>
<evidence type="ECO:0000313" key="3">
    <source>
        <dbReference type="Proteomes" id="UP000285794"/>
    </source>
</evidence>
<dbReference type="SUPFAM" id="SSF81324">
    <property type="entry name" value="Voltage-gated potassium channels"/>
    <property type="match status" value="1"/>
</dbReference>
<keyword evidence="3" id="KW-1185">Reference proteome</keyword>
<dbReference type="EMBL" id="QQWG01000030">
    <property type="protein sequence ID" value="RRG19015.1"/>
    <property type="molecule type" value="Genomic_DNA"/>
</dbReference>
<protein>
    <submittedName>
        <fullName evidence="2">Uncharacterized protein</fullName>
    </submittedName>
</protein>
<reference evidence="2 3" key="1">
    <citation type="submission" date="2018-07" db="EMBL/GenBank/DDBJ databases">
        <title>Draft genome sequence of Ancylomarina sp. M1P.</title>
        <authorList>
            <person name="Yadav S."/>
            <person name="Villanueva L."/>
            <person name="Damste J.S.S."/>
        </authorList>
    </citation>
    <scope>NUCLEOTIDE SEQUENCE [LARGE SCALE GENOMIC DNA]</scope>
    <source>
        <strain evidence="2 3">M1P</strain>
    </source>
</reference>
<keyword evidence="1" id="KW-1133">Transmembrane helix</keyword>